<dbReference type="PANTHER" id="PTHR24148:SF64">
    <property type="entry name" value="HETEROKARYON INCOMPATIBILITY DOMAIN-CONTAINING PROTEIN"/>
    <property type="match status" value="1"/>
</dbReference>
<reference evidence="3" key="1">
    <citation type="journal article" date="2020" name="Stud. Mycol.">
        <title>101 Dothideomycetes genomes: a test case for predicting lifestyles and emergence of pathogens.</title>
        <authorList>
            <person name="Haridas S."/>
            <person name="Albert R."/>
            <person name="Binder M."/>
            <person name="Bloem J."/>
            <person name="Labutti K."/>
            <person name="Salamov A."/>
            <person name="Andreopoulos B."/>
            <person name="Baker S."/>
            <person name="Barry K."/>
            <person name="Bills G."/>
            <person name="Bluhm B."/>
            <person name="Cannon C."/>
            <person name="Castanera R."/>
            <person name="Culley D."/>
            <person name="Daum C."/>
            <person name="Ezra D."/>
            <person name="Gonzalez J."/>
            <person name="Henrissat B."/>
            <person name="Kuo A."/>
            <person name="Liang C."/>
            <person name="Lipzen A."/>
            <person name="Lutzoni F."/>
            <person name="Magnuson J."/>
            <person name="Mondo S."/>
            <person name="Nolan M."/>
            <person name="Ohm R."/>
            <person name="Pangilinan J."/>
            <person name="Park H.-J."/>
            <person name="Ramirez L."/>
            <person name="Alfaro M."/>
            <person name="Sun H."/>
            <person name="Tritt A."/>
            <person name="Yoshinaga Y."/>
            <person name="Zwiers L.-H."/>
            <person name="Turgeon B."/>
            <person name="Goodwin S."/>
            <person name="Spatafora J."/>
            <person name="Crous P."/>
            <person name="Grigoriev I."/>
        </authorList>
    </citation>
    <scope>NUCLEOTIDE SEQUENCE</scope>
    <source>
        <strain evidence="3">CBS 122681</strain>
    </source>
</reference>
<feature type="region of interest" description="Disordered" evidence="1">
    <location>
        <begin position="1"/>
        <end position="20"/>
    </location>
</feature>
<dbReference type="Proteomes" id="UP000799324">
    <property type="component" value="Unassembled WGS sequence"/>
</dbReference>
<evidence type="ECO:0000259" key="2">
    <source>
        <dbReference type="Pfam" id="PF06985"/>
    </source>
</evidence>
<feature type="compositionally biased region" description="Basic and acidic residues" evidence="1">
    <location>
        <begin position="1"/>
        <end position="16"/>
    </location>
</feature>
<evidence type="ECO:0000313" key="4">
    <source>
        <dbReference type="Proteomes" id="UP000799324"/>
    </source>
</evidence>
<evidence type="ECO:0000313" key="3">
    <source>
        <dbReference type="EMBL" id="KAF2649422.1"/>
    </source>
</evidence>
<dbReference type="OrthoDB" id="2157530at2759"/>
<dbReference type="PANTHER" id="PTHR24148">
    <property type="entry name" value="ANKYRIN REPEAT DOMAIN-CONTAINING PROTEIN 39 HOMOLOG-RELATED"/>
    <property type="match status" value="1"/>
</dbReference>
<dbReference type="InterPro" id="IPR010730">
    <property type="entry name" value="HET"/>
</dbReference>
<dbReference type="EMBL" id="MU004493">
    <property type="protein sequence ID" value="KAF2649422.1"/>
    <property type="molecule type" value="Genomic_DNA"/>
</dbReference>
<proteinExistence type="predicted"/>
<protein>
    <submittedName>
        <fullName evidence="3">HET-domain-containing protein</fullName>
    </submittedName>
</protein>
<dbReference type="Pfam" id="PF06985">
    <property type="entry name" value="HET"/>
    <property type="match status" value="1"/>
</dbReference>
<name>A0A6A6SPI6_9PLEO</name>
<sequence>MSSSEKGLKEQHHDPSVLEAMNGSEKLYEPLSRERREIRILHIQPGDWNDLIQCSLRTVSLDDDPLYTTVSYCWGDVETTETIHVNGTPIAIMTNLFTALRQFRSIDPTPLLWADAICIHQSSNEEKSHQVSLMGEIYKRCAEVFVWLGSEGVYSKGTDVDPFHFARCLLETGHLDDLTCVPMTYSWWRGYMYKETPQAVASRIAFKDFVHHAWWTRLWTVQEIVLPRSARFFLGAWQMSLSDLVSTRTILNRCMYGLDVCCSVSYLSFPPDLQHLLHDFLNRMATIALSRGARRNKRLTYFPGDLHLICRCFCDRGCREPADKIFGLLGMIEDSKSLDFQPDYSSPVFDTFTRAMGLMLLSSNSPMNCLTGMGFGTMSHEEGLPSWVRDFAAVHPRSYAGLRGVDSERLKLMEFYSTSGDLETKLELSGDGKALHVQGVQVGTVETVFTRPDSDDLVPDGAEWEALCRWAFQLRELEARPSVFRNALEHIQLRSRSDFQKSIASLHSLPRAFWRTVNAGFDVEDRLSDWVADGANIIQLDAKFKRFADETLIGRLWALCSRRSWTSREFQEFINPVRVATPGRTMFRSESRKLGLCPLQAQVGDGIWILFGSKVPFLLRKKDKSMMAERPESNTQVFKFVGECFYDGVMFGEAVTGPDFIGEDIVLR</sequence>
<accession>A0A6A6SPI6</accession>
<evidence type="ECO:0000256" key="1">
    <source>
        <dbReference type="SAM" id="MobiDB-lite"/>
    </source>
</evidence>
<dbReference type="AlphaFoldDB" id="A0A6A6SPI6"/>
<dbReference type="InterPro" id="IPR052895">
    <property type="entry name" value="HetReg/Transcr_Mod"/>
</dbReference>
<keyword evidence="4" id="KW-1185">Reference proteome</keyword>
<feature type="domain" description="Heterokaryon incompatibility" evidence="2">
    <location>
        <begin position="67"/>
        <end position="223"/>
    </location>
</feature>
<organism evidence="3 4">
    <name type="scientific">Lophiostoma macrostomum CBS 122681</name>
    <dbReference type="NCBI Taxonomy" id="1314788"/>
    <lineage>
        <taxon>Eukaryota</taxon>
        <taxon>Fungi</taxon>
        <taxon>Dikarya</taxon>
        <taxon>Ascomycota</taxon>
        <taxon>Pezizomycotina</taxon>
        <taxon>Dothideomycetes</taxon>
        <taxon>Pleosporomycetidae</taxon>
        <taxon>Pleosporales</taxon>
        <taxon>Lophiostomataceae</taxon>
        <taxon>Lophiostoma</taxon>
    </lineage>
</organism>
<gene>
    <name evidence="3" type="ORF">K491DRAFT_200643</name>
</gene>